<keyword evidence="4" id="KW-0539">Nucleus</keyword>
<dbReference type="Gene3D" id="2.20.25.10">
    <property type="match status" value="1"/>
</dbReference>
<organism evidence="6">
    <name type="scientific">Pyrodinium bahamense</name>
    <dbReference type="NCBI Taxonomy" id="73915"/>
    <lineage>
        <taxon>Eukaryota</taxon>
        <taxon>Sar</taxon>
        <taxon>Alveolata</taxon>
        <taxon>Dinophyceae</taxon>
        <taxon>Gonyaulacales</taxon>
        <taxon>Pyrocystaceae</taxon>
        <taxon>Pyrodinium</taxon>
    </lineage>
</organism>
<evidence type="ECO:0000259" key="5">
    <source>
        <dbReference type="PROSITE" id="PS51321"/>
    </source>
</evidence>
<dbReference type="AlphaFoldDB" id="A0A7S0FCH1"/>
<proteinExistence type="predicted"/>
<keyword evidence="2" id="KW-0863">Zinc-finger</keyword>
<dbReference type="GO" id="GO:0005634">
    <property type="term" value="C:nucleus"/>
    <property type="evidence" value="ECO:0007669"/>
    <property type="project" value="TreeGrafter"/>
</dbReference>
<evidence type="ECO:0000256" key="4">
    <source>
        <dbReference type="ARBA" id="ARBA00023242"/>
    </source>
</evidence>
<dbReference type="Pfam" id="PF07500">
    <property type="entry name" value="TFIIS_M"/>
    <property type="match status" value="1"/>
</dbReference>
<gene>
    <name evidence="6" type="ORF">PBAH0796_LOCUS7119</name>
</gene>
<dbReference type="PROSITE" id="PS51321">
    <property type="entry name" value="TFIIS_CENTRAL"/>
    <property type="match status" value="1"/>
</dbReference>
<keyword evidence="3" id="KW-0862">Zinc</keyword>
<dbReference type="InterPro" id="IPR003618">
    <property type="entry name" value="TFIIS_cen_dom"/>
</dbReference>
<dbReference type="PANTHER" id="PTHR11477:SF0">
    <property type="entry name" value="IP08861P-RELATED"/>
    <property type="match status" value="1"/>
</dbReference>
<dbReference type="Gene3D" id="1.10.472.30">
    <property type="entry name" value="Transcription elongation factor S-II, central domain"/>
    <property type="match status" value="1"/>
</dbReference>
<evidence type="ECO:0000256" key="3">
    <source>
        <dbReference type="ARBA" id="ARBA00022833"/>
    </source>
</evidence>
<protein>
    <recommendedName>
        <fullName evidence="5">TFIIS central domain-containing protein</fullName>
    </recommendedName>
</protein>
<evidence type="ECO:0000256" key="1">
    <source>
        <dbReference type="ARBA" id="ARBA00022723"/>
    </source>
</evidence>
<accession>A0A7S0FCH1</accession>
<dbReference type="EMBL" id="HBEG01011875">
    <property type="protein sequence ID" value="CAD8351752.1"/>
    <property type="molecule type" value="Transcribed_RNA"/>
</dbReference>
<dbReference type="GO" id="GO:0006351">
    <property type="term" value="P:DNA-templated transcription"/>
    <property type="evidence" value="ECO:0007669"/>
    <property type="project" value="InterPro"/>
</dbReference>
<feature type="domain" description="TFIIS central" evidence="5">
    <location>
        <begin position="103"/>
        <end position="210"/>
    </location>
</feature>
<evidence type="ECO:0000256" key="2">
    <source>
        <dbReference type="ARBA" id="ARBA00022771"/>
    </source>
</evidence>
<dbReference type="InterPro" id="IPR036575">
    <property type="entry name" value="TFIIS_cen_dom_sf"/>
</dbReference>
<evidence type="ECO:0000313" key="6">
    <source>
        <dbReference type="EMBL" id="CAD8351752.1"/>
    </source>
</evidence>
<dbReference type="PANTHER" id="PTHR11477">
    <property type="entry name" value="TRANSCRIPTION FACTOR S-II ZINC FINGER DOMAIN-CONTAINING PROTEIN"/>
    <property type="match status" value="1"/>
</dbReference>
<reference evidence="6" key="1">
    <citation type="submission" date="2021-01" db="EMBL/GenBank/DDBJ databases">
        <authorList>
            <person name="Corre E."/>
            <person name="Pelletier E."/>
            <person name="Niang G."/>
            <person name="Scheremetjew M."/>
            <person name="Finn R."/>
            <person name="Kale V."/>
            <person name="Holt S."/>
            <person name="Cochrane G."/>
            <person name="Meng A."/>
            <person name="Brown T."/>
            <person name="Cohen L."/>
        </authorList>
    </citation>
    <scope>NUCLEOTIDE SEQUENCE</scope>
    <source>
        <strain evidence="6">Pbaha01</strain>
    </source>
</reference>
<sequence length="260" mass="28439">MLSFVNLRKDRQCFDLSPSPERPTARRDVVFERSATKRAKNEHEAILPTRTLRAHPVEACGRPTDYQILSPTGHPAAINAGGTRPATMGASRADKAIKKQCRSRGLVCEKLAEALGGSMGATLAAGIEKALHEQLGEGKEYSMQARTILFNLKATGDGSLKQKLLQGRFQPHQLPKMTTDEMLSDSKVSERALAQQKAVDSTVVKADAQQETDIFTCDACFGTRTAYTQTSELRSYGAEQKIVSVSHVTCLNCGQTWITR</sequence>
<name>A0A7S0FCH1_9DINO</name>
<dbReference type="SUPFAM" id="SSF46942">
    <property type="entry name" value="Elongation factor TFIIS domain 2"/>
    <property type="match status" value="1"/>
</dbReference>
<keyword evidence="1" id="KW-0479">Metal-binding</keyword>
<dbReference type="GO" id="GO:0008270">
    <property type="term" value="F:zinc ion binding"/>
    <property type="evidence" value="ECO:0007669"/>
    <property type="project" value="UniProtKB-KW"/>
</dbReference>